<name>A0ABW3FHR1_9HYPH</name>
<proteinExistence type="predicted"/>
<dbReference type="EMBL" id="JBHTJV010000005">
    <property type="protein sequence ID" value="MFD0916361.1"/>
    <property type="molecule type" value="Genomic_DNA"/>
</dbReference>
<evidence type="ECO:0000313" key="7">
    <source>
        <dbReference type="Proteomes" id="UP001597101"/>
    </source>
</evidence>
<evidence type="ECO:0000256" key="4">
    <source>
        <dbReference type="ARBA" id="ARBA00023136"/>
    </source>
</evidence>
<dbReference type="Proteomes" id="UP001597101">
    <property type="component" value="Unassembled WGS sequence"/>
</dbReference>
<feature type="transmembrane region" description="Helical" evidence="5">
    <location>
        <begin position="12"/>
        <end position="41"/>
    </location>
</feature>
<comment type="subcellular location">
    <subcellularLocation>
        <location evidence="1">Membrane</location>
    </subcellularLocation>
</comment>
<reference evidence="7" key="1">
    <citation type="journal article" date="2019" name="Int. J. Syst. Evol. Microbiol.">
        <title>The Global Catalogue of Microorganisms (GCM) 10K type strain sequencing project: providing services to taxonomists for standard genome sequencing and annotation.</title>
        <authorList>
            <consortium name="The Broad Institute Genomics Platform"/>
            <consortium name="The Broad Institute Genome Sequencing Center for Infectious Disease"/>
            <person name="Wu L."/>
            <person name="Ma J."/>
        </authorList>
    </citation>
    <scope>NUCLEOTIDE SEQUENCE [LARGE SCALE GENOMIC DNA]</scope>
    <source>
        <strain evidence="7">CCUG 60023</strain>
    </source>
</reference>
<keyword evidence="3 5" id="KW-1133">Transmembrane helix</keyword>
<sequence length="148" mass="15674">MENLFQAMPQLAAYSPSFVACAVLVLAVIIQGFLTGALALAPGHQLAGRPLKNGQEDRSFRVMRTYANSTENLPMLTLALVLAIVASVPAVAVNWIVGLHVAARLAHWAIYYSGIGKEGEAGPRTIAYVIGLLLNLALAVAALFYLVA</sequence>
<evidence type="ECO:0000256" key="2">
    <source>
        <dbReference type="ARBA" id="ARBA00022692"/>
    </source>
</evidence>
<evidence type="ECO:0000313" key="6">
    <source>
        <dbReference type="EMBL" id="MFD0916361.1"/>
    </source>
</evidence>
<dbReference type="RefSeq" id="WP_377212218.1">
    <property type="nucleotide sequence ID" value="NZ_JBHTJV010000005.1"/>
</dbReference>
<feature type="transmembrane region" description="Helical" evidence="5">
    <location>
        <begin position="126"/>
        <end position="147"/>
    </location>
</feature>
<gene>
    <name evidence="6" type="ORF">ACFQ14_08085</name>
</gene>
<accession>A0ABW3FHR1</accession>
<evidence type="ECO:0000256" key="3">
    <source>
        <dbReference type="ARBA" id="ARBA00022989"/>
    </source>
</evidence>
<dbReference type="Pfam" id="PF01124">
    <property type="entry name" value="MAPEG"/>
    <property type="match status" value="1"/>
</dbReference>
<keyword evidence="7" id="KW-1185">Reference proteome</keyword>
<keyword evidence="2 5" id="KW-0812">Transmembrane</keyword>
<comment type="caution">
    <text evidence="6">The sequence shown here is derived from an EMBL/GenBank/DDBJ whole genome shotgun (WGS) entry which is preliminary data.</text>
</comment>
<dbReference type="InterPro" id="IPR001129">
    <property type="entry name" value="Membr-assoc_MAPEG"/>
</dbReference>
<keyword evidence="4 5" id="KW-0472">Membrane</keyword>
<dbReference type="Gene3D" id="1.20.120.550">
    <property type="entry name" value="Membrane associated eicosanoid/glutathione metabolism-like domain"/>
    <property type="match status" value="1"/>
</dbReference>
<dbReference type="InterPro" id="IPR023352">
    <property type="entry name" value="MAPEG-like_dom_sf"/>
</dbReference>
<protein>
    <submittedName>
        <fullName evidence="6">MAPEG family protein</fullName>
    </submittedName>
</protein>
<dbReference type="PANTHER" id="PTHR35371">
    <property type="entry name" value="INNER MEMBRANE PROTEIN"/>
    <property type="match status" value="1"/>
</dbReference>
<organism evidence="6 7">
    <name type="scientific">Pseudahrensia aquimaris</name>
    <dbReference type="NCBI Taxonomy" id="744461"/>
    <lineage>
        <taxon>Bacteria</taxon>
        <taxon>Pseudomonadati</taxon>
        <taxon>Pseudomonadota</taxon>
        <taxon>Alphaproteobacteria</taxon>
        <taxon>Hyphomicrobiales</taxon>
        <taxon>Ahrensiaceae</taxon>
        <taxon>Pseudahrensia</taxon>
    </lineage>
</organism>
<feature type="transmembrane region" description="Helical" evidence="5">
    <location>
        <begin position="73"/>
        <end position="97"/>
    </location>
</feature>
<dbReference type="SUPFAM" id="SSF161084">
    <property type="entry name" value="MAPEG domain-like"/>
    <property type="match status" value="1"/>
</dbReference>
<evidence type="ECO:0000256" key="5">
    <source>
        <dbReference type="SAM" id="Phobius"/>
    </source>
</evidence>
<evidence type="ECO:0000256" key="1">
    <source>
        <dbReference type="ARBA" id="ARBA00004370"/>
    </source>
</evidence>
<dbReference type="PANTHER" id="PTHR35371:SF1">
    <property type="entry name" value="BLR7753 PROTEIN"/>
    <property type="match status" value="1"/>
</dbReference>